<keyword evidence="1" id="KW-1133">Transmembrane helix</keyword>
<keyword evidence="1" id="KW-0812">Transmembrane</keyword>
<name>A0A0A0EM70_9GAMM</name>
<evidence type="ECO:0008006" key="4">
    <source>
        <dbReference type="Google" id="ProtNLM"/>
    </source>
</evidence>
<organism evidence="2 3">
    <name type="scientific">Lysobacter daejeonensis GH1-9</name>
    <dbReference type="NCBI Taxonomy" id="1385517"/>
    <lineage>
        <taxon>Bacteria</taxon>
        <taxon>Pseudomonadati</taxon>
        <taxon>Pseudomonadota</taxon>
        <taxon>Gammaproteobacteria</taxon>
        <taxon>Lysobacterales</taxon>
        <taxon>Lysobacteraceae</taxon>
        <taxon>Aerolutibacter</taxon>
    </lineage>
</organism>
<sequence length="79" mass="8729">MFHSLAKNHPTMYERIGSPRGFESRATSALFSFLLTRKPESLGDKAMLVRANIMRALLAVYLAGFSLLLYSIVSAHNAA</sequence>
<keyword evidence="3" id="KW-1185">Reference proteome</keyword>
<evidence type="ECO:0000313" key="3">
    <source>
        <dbReference type="Proteomes" id="UP000029998"/>
    </source>
</evidence>
<dbReference type="STRING" id="1385517.N800_13605"/>
<dbReference type="EMBL" id="AVPU01000064">
    <property type="protein sequence ID" value="KGM51233.1"/>
    <property type="molecule type" value="Genomic_DNA"/>
</dbReference>
<proteinExistence type="predicted"/>
<keyword evidence="1" id="KW-0472">Membrane</keyword>
<feature type="transmembrane region" description="Helical" evidence="1">
    <location>
        <begin position="53"/>
        <end position="73"/>
    </location>
</feature>
<accession>A0A0A0EM70</accession>
<evidence type="ECO:0000313" key="2">
    <source>
        <dbReference type="EMBL" id="KGM51233.1"/>
    </source>
</evidence>
<dbReference type="Proteomes" id="UP000029998">
    <property type="component" value="Unassembled WGS sequence"/>
</dbReference>
<dbReference type="AlphaFoldDB" id="A0A0A0EM70"/>
<gene>
    <name evidence="2" type="ORF">N800_13605</name>
</gene>
<evidence type="ECO:0000256" key="1">
    <source>
        <dbReference type="SAM" id="Phobius"/>
    </source>
</evidence>
<reference evidence="2 3" key="1">
    <citation type="submission" date="2013-08" db="EMBL/GenBank/DDBJ databases">
        <title>Genome sequencing of Lysobacter.</title>
        <authorList>
            <person name="Zhang S."/>
            <person name="Wang G."/>
        </authorList>
    </citation>
    <scope>NUCLEOTIDE SEQUENCE [LARGE SCALE GENOMIC DNA]</scope>
    <source>
        <strain evidence="2 3">GH1-9</strain>
    </source>
</reference>
<comment type="caution">
    <text evidence="2">The sequence shown here is derived from an EMBL/GenBank/DDBJ whole genome shotgun (WGS) entry which is preliminary data.</text>
</comment>
<protein>
    <recommendedName>
        <fullName evidence="4">Transmembrane protein</fullName>
    </recommendedName>
</protein>